<dbReference type="Proteomes" id="UP000245166">
    <property type="component" value="Unassembled WGS sequence"/>
</dbReference>
<dbReference type="PANTHER" id="PTHR43734:SF1">
    <property type="entry name" value="PHYTOENE DESATURASE"/>
    <property type="match status" value="1"/>
</dbReference>
<dbReference type="NCBIfam" id="TIGR02734">
    <property type="entry name" value="crtI_fam"/>
    <property type="match status" value="1"/>
</dbReference>
<evidence type="ECO:0000313" key="9">
    <source>
        <dbReference type="Proteomes" id="UP000245166"/>
    </source>
</evidence>
<feature type="signal peptide" evidence="6">
    <location>
        <begin position="1"/>
        <end position="17"/>
    </location>
</feature>
<dbReference type="SUPFAM" id="SSF51905">
    <property type="entry name" value="FAD/NAD(P)-binding domain"/>
    <property type="match status" value="1"/>
</dbReference>
<accession>A0A2U1ZVI6</accession>
<dbReference type="Pfam" id="PF01593">
    <property type="entry name" value="Amino_oxidase"/>
    <property type="match status" value="1"/>
</dbReference>
<dbReference type="InterPro" id="IPR036188">
    <property type="entry name" value="FAD/NAD-bd_sf"/>
</dbReference>
<comment type="similarity">
    <text evidence="4">Belongs to the carotenoid/retinoid oxidoreductase family.</text>
</comment>
<evidence type="ECO:0000256" key="6">
    <source>
        <dbReference type="SAM" id="SignalP"/>
    </source>
</evidence>
<dbReference type="EMBL" id="PYHR01000002">
    <property type="protein sequence ID" value="PWD51005.1"/>
    <property type="molecule type" value="Genomic_DNA"/>
</dbReference>
<feature type="chain" id="PRO_5039080404" evidence="6">
    <location>
        <begin position="18"/>
        <end position="556"/>
    </location>
</feature>
<evidence type="ECO:0000313" key="8">
    <source>
        <dbReference type="EMBL" id="PWD51005.1"/>
    </source>
</evidence>
<dbReference type="PRINTS" id="PR00419">
    <property type="entry name" value="ADXRDTASE"/>
</dbReference>
<comment type="pathway">
    <text evidence="1 4">Carotenoid biosynthesis.</text>
</comment>
<gene>
    <name evidence="8" type="ORF">C8046_10430</name>
</gene>
<evidence type="ECO:0000256" key="1">
    <source>
        <dbReference type="ARBA" id="ARBA00004829"/>
    </source>
</evidence>
<evidence type="ECO:0000256" key="3">
    <source>
        <dbReference type="ARBA" id="ARBA00023002"/>
    </source>
</evidence>
<feature type="region of interest" description="Disordered" evidence="5">
    <location>
        <begin position="412"/>
        <end position="432"/>
    </location>
</feature>
<dbReference type="PANTHER" id="PTHR43734">
    <property type="entry name" value="PHYTOENE DESATURASE"/>
    <property type="match status" value="1"/>
</dbReference>
<dbReference type="GO" id="GO:0016491">
    <property type="term" value="F:oxidoreductase activity"/>
    <property type="evidence" value="ECO:0007669"/>
    <property type="project" value="UniProtKB-KW"/>
</dbReference>
<dbReference type="Gene3D" id="3.50.50.60">
    <property type="entry name" value="FAD/NAD(P)-binding domain"/>
    <property type="match status" value="2"/>
</dbReference>
<dbReference type="InterPro" id="IPR002937">
    <property type="entry name" value="Amino_oxidase"/>
</dbReference>
<keyword evidence="2 4" id="KW-0125">Carotenoid biosynthesis</keyword>
<sequence>MARVVVIGAGIAGLASAALLARDGHDVEVLERGSRVGGRAGWIDDAGFRFDTGPSWYLMADVYEHFAEMLGTTMDELVDLQVLDGYTILAGDSADTTGAAPAVERLDVPRGEEAVTALAESLEPGAGEELGRYLASARSALGLALEEFLYNPYSAVGAVVNPRVLGAAPDLARWLSTSLSSWSGKRFTHPLLRQMLQYNAIFLGADPRKAPAIYHLMSHIDLVEGVRYPKGGFTAFVESLHLLALEAGARITLNAEVSEIVAARRGGSLGGLLGASGEVRGVRWTDADGRERRTRADVVVSAADLHHTETELLAPDLRTYPERAWTNAVPGPSSVLVMLGVDGELPSLPHHTLLLTRDWEAGLDAVFEGSPTPEVTSLYVCKPSASDDGVAPEGAENVFLLVPVSGEIGLGRGTGYPRGDAADDGEPAREPDPAVEHIADAAIAQVARWAGIPDLADRIRVRHTLGPGDFGADYHSWKDGMLGPSHVLRQSAMFRRGPASRRVDGLYYAGGTAAPGVGVPMCLISAELVLKSVRGDTSAGPIPIPAPVPQDGAVPA</sequence>
<keyword evidence="3 4" id="KW-0560">Oxidoreductase</keyword>
<evidence type="ECO:0000256" key="4">
    <source>
        <dbReference type="RuleBase" id="RU362075"/>
    </source>
</evidence>
<dbReference type="GO" id="GO:0016117">
    <property type="term" value="P:carotenoid biosynthetic process"/>
    <property type="evidence" value="ECO:0007669"/>
    <property type="project" value="UniProtKB-KW"/>
</dbReference>
<keyword evidence="9" id="KW-1185">Reference proteome</keyword>
<evidence type="ECO:0000256" key="2">
    <source>
        <dbReference type="ARBA" id="ARBA00022746"/>
    </source>
</evidence>
<evidence type="ECO:0000259" key="7">
    <source>
        <dbReference type="Pfam" id="PF01593"/>
    </source>
</evidence>
<proteinExistence type="inferred from homology"/>
<evidence type="ECO:0000256" key="5">
    <source>
        <dbReference type="SAM" id="MobiDB-lite"/>
    </source>
</evidence>
<reference evidence="8 9" key="1">
    <citation type="submission" date="2018-03" db="EMBL/GenBank/DDBJ databases">
        <title>Genome assembly of novel Miniimonas species PCH200.</title>
        <authorList>
            <person name="Thakur V."/>
            <person name="Kumar V."/>
            <person name="Singh D."/>
        </authorList>
    </citation>
    <scope>NUCLEOTIDE SEQUENCE [LARGE SCALE GENOMIC DNA]</scope>
    <source>
        <strain evidence="8 9">PCH200</strain>
    </source>
</reference>
<name>A0A2U1ZVI6_9MICO</name>
<protein>
    <submittedName>
        <fullName evidence="8">Phytoene desaturase</fullName>
    </submittedName>
</protein>
<keyword evidence="6" id="KW-0732">Signal</keyword>
<organism evidence="8 9">
    <name type="scientific">Serinibacter arcticus</name>
    <dbReference type="NCBI Taxonomy" id="1655435"/>
    <lineage>
        <taxon>Bacteria</taxon>
        <taxon>Bacillati</taxon>
        <taxon>Actinomycetota</taxon>
        <taxon>Actinomycetes</taxon>
        <taxon>Micrococcales</taxon>
        <taxon>Beutenbergiaceae</taxon>
        <taxon>Serinibacter</taxon>
    </lineage>
</organism>
<comment type="caution">
    <text evidence="8">The sequence shown here is derived from an EMBL/GenBank/DDBJ whole genome shotgun (WGS) entry which is preliminary data.</text>
</comment>
<dbReference type="AlphaFoldDB" id="A0A2U1ZVI6"/>
<dbReference type="InterPro" id="IPR014105">
    <property type="entry name" value="Carotenoid/retinoid_OxRdtase"/>
</dbReference>
<feature type="domain" description="Amine oxidase" evidence="7">
    <location>
        <begin position="11"/>
        <end position="527"/>
    </location>
</feature>
<dbReference type="OrthoDB" id="9774675at2"/>
<dbReference type="RefSeq" id="WP_109229386.1">
    <property type="nucleotide sequence ID" value="NZ_PYHR01000002.1"/>
</dbReference>